<name>A0AAN7BI25_9PEZI</name>
<organism evidence="4 5">
    <name type="scientific">Podospora fimiseda</name>
    <dbReference type="NCBI Taxonomy" id="252190"/>
    <lineage>
        <taxon>Eukaryota</taxon>
        <taxon>Fungi</taxon>
        <taxon>Dikarya</taxon>
        <taxon>Ascomycota</taxon>
        <taxon>Pezizomycotina</taxon>
        <taxon>Sordariomycetes</taxon>
        <taxon>Sordariomycetidae</taxon>
        <taxon>Sordariales</taxon>
        <taxon>Podosporaceae</taxon>
        <taxon>Podospora</taxon>
    </lineage>
</organism>
<dbReference type="EMBL" id="MU865419">
    <property type="protein sequence ID" value="KAK4223662.1"/>
    <property type="molecule type" value="Genomic_DNA"/>
</dbReference>
<evidence type="ECO:0000313" key="4">
    <source>
        <dbReference type="EMBL" id="KAK4223662.1"/>
    </source>
</evidence>
<dbReference type="PANTHER" id="PTHR10039:SF5">
    <property type="entry name" value="NACHT DOMAIN-CONTAINING PROTEIN"/>
    <property type="match status" value="1"/>
</dbReference>
<evidence type="ECO:0000259" key="3">
    <source>
        <dbReference type="Pfam" id="PF25053"/>
    </source>
</evidence>
<evidence type="ECO:0000313" key="5">
    <source>
        <dbReference type="Proteomes" id="UP001301958"/>
    </source>
</evidence>
<dbReference type="InterPro" id="IPR056693">
    <property type="entry name" value="DUF7791"/>
</dbReference>
<keyword evidence="1" id="KW-0677">Repeat</keyword>
<dbReference type="PANTHER" id="PTHR10039">
    <property type="entry name" value="AMELOGENIN"/>
    <property type="match status" value="1"/>
</dbReference>
<gene>
    <name evidence="4" type="ORF">QBC38DRAFT_459137</name>
</gene>
<feature type="domain" description="Nephrocystin 3-like N-terminal" evidence="2">
    <location>
        <begin position="164"/>
        <end position="340"/>
    </location>
</feature>
<keyword evidence="5" id="KW-1185">Reference proteome</keyword>
<dbReference type="InterPro" id="IPR056884">
    <property type="entry name" value="NPHP3-like_N"/>
</dbReference>
<feature type="domain" description="DUF7791" evidence="3">
    <location>
        <begin position="429"/>
        <end position="552"/>
    </location>
</feature>
<dbReference type="AlphaFoldDB" id="A0AAN7BI25"/>
<reference evidence="4" key="1">
    <citation type="journal article" date="2023" name="Mol. Phylogenet. Evol.">
        <title>Genome-scale phylogeny and comparative genomics of the fungal order Sordariales.</title>
        <authorList>
            <person name="Hensen N."/>
            <person name="Bonometti L."/>
            <person name="Westerberg I."/>
            <person name="Brannstrom I.O."/>
            <person name="Guillou S."/>
            <person name="Cros-Aarteil S."/>
            <person name="Calhoun S."/>
            <person name="Haridas S."/>
            <person name="Kuo A."/>
            <person name="Mondo S."/>
            <person name="Pangilinan J."/>
            <person name="Riley R."/>
            <person name="LaButti K."/>
            <person name="Andreopoulos B."/>
            <person name="Lipzen A."/>
            <person name="Chen C."/>
            <person name="Yan M."/>
            <person name="Daum C."/>
            <person name="Ng V."/>
            <person name="Clum A."/>
            <person name="Steindorff A."/>
            <person name="Ohm R.A."/>
            <person name="Martin F."/>
            <person name="Silar P."/>
            <person name="Natvig D.O."/>
            <person name="Lalanne C."/>
            <person name="Gautier V."/>
            <person name="Ament-Velasquez S.L."/>
            <person name="Kruys A."/>
            <person name="Hutchinson M.I."/>
            <person name="Powell A.J."/>
            <person name="Barry K."/>
            <person name="Miller A.N."/>
            <person name="Grigoriev I.V."/>
            <person name="Debuchy R."/>
            <person name="Gladieux P."/>
            <person name="Hiltunen Thoren M."/>
            <person name="Johannesson H."/>
        </authorList>
    </citation>
    <scope>NUCLEOTIDE SEQUENCE</scope>
    <source>
        <strain evidence="4">CBS 990.96</strain>
    </source>
</reference>
<evidence type="ECO:0000256" key="1">
    <source>
        <dbReference type="ARBA" id="ARBA00022737"/>
    </source>
</evidence>
<dbReference type="Pfam" id="PF25053">
    <property type="entry name" value="DUF7791"/>
    <property type="match status" value="1"/>
</dbReference>
<proteinExistence type="predicted"/>
<accession>A0AAN7BI25</accession>
<protein>
    <recommendedName>
        <fullName evidence="6">NACHT domain-containing protein</fullName>
    </recommendedName>
</protein>
<evidence type="ECO:0000259" key="2">
    <source>
        <dbReference type="Pfam" id="PF24883"/>
    </source>
</evidence>
<dbReference type="Proteomes" id="UP001301958">
    <property type="component" value="Unassembled WGS sequence"/>
</dbReference>
<dbReference type="Pfam" id="PF24883">
    <property type="entry name" value="NPHP3_N"/>
    <property type="match status" value="1"/>
</dbReference>
<reference evidence="4" key="2">
    <citation type="submission" date="2023-05" db="EMBL/GenBank/DDBJ databases">
        <authorList>
            <consortium name="Lawrence Berkeley National Laboratory"/>
            <person name="Steindorff A."/>
            <person name="Hensen N."/>
            <person name="Bonometti L."/>
            <person name="Westerberg I."/>
            <person name="Brannstrom I.O."/>
            <person name="Guillou S."/>
            <person name="Cros-Aarteil S."/>
            <person name="Calhoun S."/>
            <person name="Haridas S."/>
            <person name="Kuo A."/>
            <person name="Mondo S."/>
            <person name="Pangilinan J."/>
            <person name="Riley R."/>
            <person name="Labutti K."/>
            <person name="Andreopoulos B."/>
            <person name="Lipzen A."/>
            <person name="Chen C."/>
            <person name="Yanf M."/>
            <person name="Daum C."/>
            <person name="Ng V."/>
            <person name="Clum A."/>
            <person name="Ohm R."/>
            <person name="Martin F."/>
            <person name="Silar P."/>
            <person name="Natvig D."/>
            <person name="Lalanne C."/>
            <person name="Gautier V."/>
            <person name="Ament-Velasquez S.L."/>
            <person name="Kruys A."/>
            <person name="Hutchinson M.I."/>
            <person name="Powell A.J."/>
            <person name="Barry K."/>
            <person name="Miller A.N."/>
            <person name="Grigoriev I.V."/>
            <person name="Debuchy R."/>
            <person name="Gladieux P."/>
            <person name="Thoren M.H."/>
            <person name="Johannesson H."/>
        </authorList>
    </citation>
    <scope>NUCLEOTIDE SEQUENCE</scope>
    <source>
        <strain evidence="4">CBS 990.96</strain>
    </source>
</reference>
<comment type="caution">
    <text evidence="4">The sequence shown here is derived from an EMBL/GenBank/DDBJ whole genome shotgun (WGS) entry which is preliminary data.</text>
</comment>
<sequence length="623" mass="70416">MAEAAGAVAALGLACNILQPSELWFKFVTTAWKFSQSKQEEVQVFKALETLGKNLREVAVHLDSLEPPGGVGADSGNASIEDSFRGALLGVLYNEESLTLEGPDVQRLQITPERRDQLQKKFLASLEFEWMHSREEMVGNVHESTFRWIFEGGKHGDQPRDSLAIWLASDDSLYWITRKAGAGKSTLMKFISMPTNDDNCDGQRTTEPRCMPFLREWSDSRPLAFASFYFWVAGTKLQTSQDGLFRTILHQLLGQYSNMISHLFPQHWAALCLFDQSTAEYTRAQLKTAFLTLVNKVTKVANLCLFVDALDELDGDHGNLIELLKSITQRQSVKICVASRPWLVFEESLKNKPSLRLEDLAFDDIKDYVASHFTNNPDFALLKRQEEKFSNALIDNVVRKASGVICGSNSLDTLPPDLDAFYERILDQLDPDYLENASQYFSLVAASNEPPSAILFSFADEEDTRFAIKLQASEDLLVEIWRLANLRDRMEYLGKRLNSRSKGLIEMDRIPVIDEATYTTRLGDTCNALQEPKVHYLHKTVKDYLEKPDVRQEASGAYQYSRAPMGGRLLHVQVPEALHLEGWLVMKVGDMGWICMKEAVGPLSQKTCILSNHDQAQRRPLVE</sequence>
<evidence type="ECO:0008006" key="6">
    <source>
        <dbReference type="Google" id="ProtNLM"/>
    </source>
</evidence>